<feature type="compositionally biased region" description="Low complexity" evidence="1">
    <location>
        <begin position="2432"/>
        <end position="2452"/>
    </location>
</feature>
<feature type="compositionally biased region" description="Acidic residues" evidence="1">
    <location>
        <begin position="1269"/>
        <end position="1305"/>
    </location>
</feature>
<organism evidence="2 3">
    <name type="scientific">Drosophila guanche</name>
    <name type="common">Fruit fly</name>
    <dbReference type="NCBI Taxonomy" id="7266"/>
    <lineage>
        <taxon>Eukaryota</taxon>
        <taxon>Metazoa</taxon>
        <taxon>Ecdysozoa</taxon>
        <taxon>Arthropoda</taxon>
        <taxon>Hexapoda</taxon>
        <taxon>Insecta</taxon>
        <taxon>Pterygota</taxon>
        <taxon>Neoptera</taxon>
        <taxon>Endopterygota</taxon>
        <taxon>Diptera</taxon>
        <taxon>Brachycera</taxon>
        <taxon>Muscomorpha</taxon>
        <taxon>Ephydroidea</taxon>
        <taxon>Drosophilidae</taxon>
        <taxon>Drosophila</taxon>
        <taxon>Sophophora</taxon>
    </lineage>
</organism>
<feature type="compositionally biased region" description="Gly residues" evidence="1">
    <location>
        <begin position="1"/>
        <end position="16"/>
    </location>
</feature>
<protein>
    <submittedName>
        <fullName evidence="2">Uncharacterized protein</fullName>
    </submittedName>
</protein>
<feature type="region of interest" description="Disordered" evidence="1">
    <location>
        <begin position="1319"/>
        <end position="1438"/>
    </location>
</feature>
<feature type="compositionally biased region" description="Basic and acidic residues" evidence="1">
    <location>
        <begin position="1192"/>
        <end position="1204"/>
    </location>
</feature>
<feature type="compositionally biased region" description="Low complexity" evidence="1">
    <location>
        <begin position="75"/>
        <end position="99"/>
    </location>
</feature>
<feature type="region of interest" description="Disordered" evidence="1">
    <location>
        <begin position="2411"/>
        <end position="2452"/>
    </location>
</feature>
<evidence type="ECO:0000256" key="1">
    <source>
        <dbReference type="SAM" id="MobiDB-lite"/>
    </source>
</evidence>
<feature type="compositionally biased region" description="Low complexity" evidence="1">
    <location>
        <begin position="557"/>
        <end position="592"/>
    </location>
</feature>
<feature type="region of interest" description="Disordered" evidence="1">
    <location>
        <begin position="2117"/>
        <end position="2188"/>
    </location>
</feature>
<feature type="region of interest" description="Disordered" evidence="1">
    <location>
        <begin position="1192"/>
        <end position="1305"/>
    </location>
</feature>
<proteinExistence type="predicted"/>
<feature type="compositionally biased region" description="Low complexity" evidence="1">
    <location>
        <begin position="924"/>
        <end position="941"/>
    </location>
</feature>
<feature type="region of interest" description="Disordered" evidence="1">
    <location>
        <begin position="1969"/>
        <end position="2075"/>
    </location>
</feature>
<feature type="compositionally biased region" description="Polar residues" evidence="1">
    <location>
        <begin position="844"/>
        <end position="862"/>
    </location>
</feature>
<feature type="compositionally biased region" description="Acidic residues" evidence="1">
    <location>
        <begin position="1217"/>
        <end position="1233"/>
    </location>
</feature>
<feature type="compositionally biased region" description="Low complexity" evidence="1">
    <location>
        <begin position="289"/>
        <end position="305"/>
    </location>
</feature>
<name>A0A3B0KH86_DROGU</name>
<feature type="compositionally biased region" description="Basic and acidic residues" evidence="1">
    <location>
        <begin position="1763"/>
        <end position="1777"/>
    </location>
</feature>
<evidence type="ECO:0000313" key="3">
    <source>
        <dbReference type="Proteomes" id="UP000268350"/>
    </source>
</evidence>
<feature type="compositionally biased region" description="Low complexity" evidence="1">
    <location>
        <begin position="443"/>
        <end position="466"/>
    </location>
</feature>
<feature type="region of interest" description="Disordered" evidence="1">
    <location>
        <begin position="825"/>
        <end position="888"/>
    </location>
</feature>
<dbReference type="Proteomes" id="UP000268350">
    <property type="component" value="Unassembled WGS sequence"/>
</dbReference>
<feature type="compositionally biased region" description="Pro residues" evidence="1">
    <location>
        <begin position="2003"/>
        <end position="2013"/>
    </location>
</feature>
<feature type="compositionally biased region" description="Basic and acidic residues" evidence="1">
    <location>
        <begin position="197"/>
        <end position="209"/>
    </location>
</feature>
<feature type="region of interest" description="Disordered" evidence="1">
    <location>
        <begin position="1895"/>
        <end position="1922"/>
    </location>
</feature>
<feature type="compositionally biased region" description="Low complexity" evidence="1">
    <location>
        <begin position="863"/>
        <end position="879"/>
    </location>
</feature>
<dbReference type="GO" id="GO:0005078">
    <property type="term" value="F:MAP-kinase scaffold activity"/>
    <property type="evidence" value="ECO:0007669"/>
    <property type="project" value="TreeGrafter"/>
</dbReference>
<feature type="compositionally biased region" description="Polar residues" evidence="1">
    <location>
        <begin position="1381"/>
        <end position="1400"/>
    </location>
</feature>
<feature type="compositionally biased region" description="Acidic residues" evidence="1">
    <location>
        <begin position="1427"/>
        <end position="1438"/>
    </location>
</feature>
<feature type="compositionally biased region" description="Basic and acidic residues" evidence="1">
    <location>
        <begin position="1727"/>
        <end position="1738"/>
    </location>
</feature>
<feature type="region of interest" description="Disordered" evidence="1">
    <location>
        <begin position="50"/>
        <end position="471"/>
    </location>
</feature>
<feature type="region of interest" description="Disordered" evidence="1">
    <location>
        <begin position="734"/>
        <end position="790"/>
    </location>
</feature>
<dbReference type="OrthoDB" id="6107953at2759"/>
<feature type="compositionally biased region" description="Acidic residues" evidence="1">
    <location>
        <begin position="1752"/>
        <end position="1761"/>
    </location>
</feature>
<feature type="compositionally biased region" description="Pro residues" evidence="1">
    <location>
        <begin position="102"/>
        <end position="111"/>
    </location>
</feature>
<dbReference type="EMBL" id="OUUW01000010">
    <property type="protein sequence ID" value="SPP85749.1"/>
    <property type="molecule type" value="Genomic_DNA"/>
</dbReference>
<feature type="region of interest" description="Disordered" evidence="1">
    <location>
        <begin position="2334"/>
        <end position="2356"/>
    </location>
</feature>
<feature type="compositionally biased region" description="Polar residues" evidence="1">
    <location>
        <begin position="60"/>
        <end position="74"/>
    </location>
</feature>
<evidence type="ECO:0000313" key="2">
    <source>
        <dbReference type="EMBL" id="SPP85749.1"/>
    </source>
</evidence>
<feature type="compositionally biased region" description="Low complexity" evidence="1">
    <location>
        <begin position="1407"/>
        <end position="1422"/>
    </location>
</feature>
<feature type="compositionally biased region" description="Basic and acidic residues" evidence="1">
    <location>
        <begin position="1969"/>
        <end position="1983"/>
    </location>
</feature>
<feature type="region of interest" description="Disordered" evidence="1">
    <location>
        <begin position="1"/>
        <end position="20"/>
    </location>
</feature>
<keyword evidence="3" id="KW-1185">Reference proteome</keyword>
<accession>A0A3B0KH86</accession>
<dbReference type="PANTHER" id="PTHR21601:SF0">
    <property type="entry name" value="PROTEIN SPA2-RELATED"/>
    <property type="match status" value="1"/>
</dbReference>
<feature type="compositionally biased region" description="Low complexity" evidence="1">
    <location>
        <begin position="825"/>
        <end position="835"/>
    </location>
</feature>
<feature type="compositionally biased region" description="Polar residues" evidence="1">
    <location>
        <begin position="2338"/>
        <end position="2348"/>
    </location>
</feature>
<feature type="compositionally biased region" description="Low complexity" evidence="1">
    <location>
        <begin position="952"/>
        <end position="989"/>
    </location>
</feature>
<feature type="compositionally biased region" description="Low complexity" evidence="1">
    <location>
        <begin position="509"/>
        <end position="526"/>
    </location>
</feature>
<feature type="region of interest" description="Disordered" evidence="1">
    <location>
        <begin position="493"/>
        <end position="642"/>
    </location>
</feature>
<feature type="compositionally biased region" description="Low complexity" evidence="1">
    <location>
        <begin position="251"/>
        <end position="282"/>
    </location>
</feature>
<reference evidence="3" key="1">
    <citation type="submission" date="2018-01" db="EMBL/GenBank/DDBJ databases">
        <authorList>
            <person name="Alioto T."/>
            <person name="Alioto T."/>
        </authorList>
    </citation>
    <scope>NUCLEOTIDE SEQUENCE [LARGE SCALE GENOMIC DNA]</scope>
</reference>
<feature type="compositionally biased region" description="Basic and acidic residues" evidence="1">
    <location>
        <begin position="1575"/>
        <end position="1586"/>
    </location>
</feature>
<feature type="compositionally biased region" description="Acidic residues" evidence="1">
    <location>
        <begin position="1354"/>
        <end position="1368"/>
    </location>
</feature>
<feature type="compositionally biased region" description="Polar residues" evidence="1">
    <location>
        <begin position="313"/>
        <end position="328"/>
    </location>
</feature>
<dbReference type="STRING" id="7266.A0A3B0KH86"/>
<feature type="compositionally biased region" description="Low complexity" evidence="1">
    <location>
        <begin position="221"/>
        <end position="240"/>
    </location>
</feature>
<feature type="region of interest" description="Disordered" evidence="1">
    <location>
        <begin position="2237"/>
        <end position="2288"/>
    </location>
</feature>
<feature type="compositionally biased region" description="Basic and acidic residues" evidence="1">
    <location>
        <begin position="1324"/>
        <end position="1341"/>
    </location>
</feature>
<sequence length="2452" mass="272346">MSSGYGQRGGGGGNSGGYEAPACVQNAMMTKDKKPFTYTPGGIDLSQIRSERMAKRLARNAQSEGATGAAQQNRPAQPQSPGGAPSAANSMGAAAMGMPFQVLPPPPPPQPQTQGKNGNQFGAAAAAAPPPPPPQQPSTLAPPAGRLSAPGSPATARKSPTPQRFEPPPLGFRPEIKIPANPMAALRKVPPPVEKNTFWKDEYVKDRSKSPLPETSGGGISNQNGDYNGSGNYSNNYSNSDAVDGPKSFDNSNSNNNNSYSPYTPTQPQQPKTPPMQQQQQYPTPPATPQQQQQQQQQQEQQSPRQEFRSVAMPTSPTVSVYTRQAESPRSPIERQTESPRSPFEQQRPPAANSPLSQAPQQQLQQQAAQSVPWRTQRAQPAPQQQQQQQQQAAPQHPQPIYNNVQQQQQQIQQQQQLQQQQQQQQQQRSRDVFSPGRIETSAATNFNAQPQQQQNFGQQQTQYPGATKPTNVGSLYIAPLAQPTEPQAQRILLQQQQQQPSRDSPMRQLPLQQQPQQQPQGNQPLRWLSSQPASKEQAPWARPEENGNVLPSTLRQTTPAPQQQPQQQQQQPQQQQQLPQQQQQTSFYQPQLVQGNGYGPTPSATISQQNYGSHPQDGGLRLQINLNTNGGSNNNNATQSGPRERIIPITLEQTPTYAAAQPNFGAPGGHIIRSANQFVDQGYNNYPAQSSQTQWREPSSQRVLSPNLQPATGNGINSNGNANGARIIPISIEGGRGGPVSQSPVLLQNDPRSPPIQSKSFRILQKITDTVDDGSGGDSPRQESPQQPMSLDGAVVPQLQRPQFARQMSAQLARNSPTIEQMRRLQLAQDQQQQSGTPLAWSPQGNGVSAQNRFTPQRNDTPQQQPQQYVPPSEQQVPEPKKYTGSAIPSRSFKILQAMTTPENAEHKIHTELDSDLENVELNEIPNNNNNNYNQNTDNNNHNKHNKRHSYTSSTPSTATTDHTQANTYSSNSSLSSADSSCPPRSQSVPPHYPPYAYGYPYPWYMPPPPGEAAPMANWPYPYPYPPPPPPHQHAVEGCPPYPYYYPYPYPPYAQPPSGCEAAPQPPSGYPPFHAMPPPYGPYPYPVAPSYSQSSNEESRASSVLPDIIITPSTDDMPSQVIMQHHIKVEPRESPKRAHSVEIEELVSRPKTRNIGSSSKHEVIDMLGQRLANINKIAGCNTQANLSKQLQKDYAGEQSKELGARSPSENASIGDSESEEESSDDDDEEEDDTPKHAGRAAAPLQSIKSVTNVQVYKGKALDQHLDSESSDGEDDDEDVTTADEMFDEEEQVEEEQEALIEEMDEEYVVEEDLSVIYEEESELERSSEYAKTVIRRDDSRSTLVDDIEKQIEDNDQADNDDDEDDESNSVTVRLPLRFSFSRTSNDENIATVQVGNTTQIEEKRQSIASSAESKRSSFSVAKVESADEDEDEDDDCEVSVTISLSNSSRSNSVEKYRAGATTAATYPVEEIVAPLRASKDDISASFSLGMRNKFAGETIANDVTNNISRAKPETEPKVKGIEETVAAPTEEFDFFATLMATKMQAQKMMEQSKNFWKTTAPEAAPSEPQVKAIETPKLRPKENCSEGKPPWPKSAEMSKTQASLEAAKNSFWSTFATASQEQELAAPSEEKTEGIEFWGSIGNKEKAELEDKQWTKKKKTVTYTPLKRETTTRVEHWTTTLRAHVESMPLPQKAELPIVVEEKPKEIEKPKENEENEDFWAAIEVEQSRTDLEKEDQFDSQMDIWSGQQEEQQDGEDADFWADNKAEASSNEEERPSGGFAFDPTKYPEEPREVDTDEEIDFWAEIEAKRQPDDDDDVTFHKSATFWARKERQNSVEETPYKPVEIKAFRAKMPDEPSVVIDVWATLEAARGAEPEIVDPIVEEEKVLVQQYEELPHDTPPVENEERTYVEQPVETEEAVSESNLRMVDTMSLASMHEPATVYTWAAPNEDSYEDAGEPDFWANIEEDRAKKEQVEEADQKRHNYRKAMAFFNTSIDGQQSPPQPSPSPTPTPNRHSVILEAEEPQDVDLGPPGEYEIVGEDGEIVEEHKPQIAEPEEEERGAATPTNFEPQLPELFVEPEPQMKRLANGLPDLEVDKFSEAPKISVRDRISAFEVTPSDQEAHSSKALTIQSLSVDSGHGKGTLSRNSSTQRSESEIEEDDSGVTDMNRQLSETDTESESFPELRKMTSYQRAATHSRLFKLLQDENDLPEAAAQADEFQLKPSRRKIVHNVSITRRQNPNALGEAESMTQRRERLSLPLRKNTSIDADNPSTPNSPASPIMGPSAKNQRVVSDKLVNELVQSLLLKSDSTHLRNLPMERLQAAAKRALVEEMDSAQENSSLDSTPAPTPKQDKEYADYYNSWCDASGSGEEVVPSKAFRALQDPRRSPWTVRCPRVLSSKTINRDLARVTESPEIANGRGASKSPECFRQQSQSQSQSRERSVSSWRRV</sequence>
<feature type="compositionally biased region" description="Polar residues" evidence="1">
    <location>
        <begin position="2264"/>
        <end position="2280"/>
    </location>
</feature>
<feature type="compositionally biased region" description="Low complexity" evidence="1">
    <location>
        <begin position="626"/>
        <end position="637"/>
    </location>
</feature>
<feature type="region of interest" description="Disordered" evidence="1">
    <location>
        <begin position="1726"/>
        <end position="1798"/>
    </location>
</feature>
<gene>
    <name evidence="2" type="ORF">DGUA_6G004277</name>
</gene>
<feature type="region of interest" description="Disordered" evidence="1">
    <location>
        <begin position="1555"/>
        <end position="1603"/>
    </location>
</feature>
<feature type="compositionally biased region" description="Polar residues" evidence="1">
    <location>
        <begin position="603"/>
        <end position="614"/>
    </location>
</feature>
<dbReference type="PANTHER" id="PTHR21601">
    <property type="entry name" value="SPA2 PROTEIN"/>
    <property type="match status" value="1"/>
</dbReference>
<feature type="region of interest" description="Disordered" evidence="1">
    <location>
        <begin position="924"/>
        <end position="989"/>
    </location>
</feature>
<feature type="compositionally biased region" description="Polar residues" evidence="1">
    <location>
        <begin position="2128"/>
        <end position="2137"/>
    </location>
</feature>
<dbReference type="InterPro" id="IPR039892">
    <property type="entry name" value="Spa2/Sph1"/>
</dbReference>
<feature type="compositionally biased region" description="Low complexity" evidence="1">
    <location>
        <begin position="349"/>
        <end position="428"/>
    </location>
</feature>